<feature type="binding site" evidence="5">
    <location>
        <position position="203"/>
    </location>
    <ligand>
        <name>FAD</name>
        <dbReference type="ChEBI" id="CHEBI:57692"/>
        <note>ligand shared between neighboring subunits</note>
    </ligand>
</feature>
<feature type="binding site" evidence="5">
    <location>
        <begin position="101"/>
        <end position="103"/>
    </location>
    <ligand>
        <name>FAD</name>
        <dbReference type="ChEBI" id="CHEBI:57692"/>
        <note>ligand shared between neighboring subunits</note>
    </ligand>
</feature>
<dbReference type="EC" id="2.1.1.148" evidence="5"/>
<dbReference type="InterPro" id="IPR003669">
    <property type="entry name" value="Thymidylate_synthase_ThyX"/>
</dbReference>
<comment type="subunit">
    <text evidence="5">Homotetramer.</text>
</comment>
<feature type="binding site" evidence="5">
    <location>
        <position position="78"/>
    </location>
    <ligand>
        <name>FAD</name>
        <dbReference type="ChEBI" id="CHEBI:57692"/>
        <note>ligand shared between neighboring subunits</note>
    </ligand>
</feature>
<dbReference type="HAMAP" id="MF_01408">
    <property type="entry name" value="ThyX"/>
    <property type="match status" value="1"/>
</dbReference>
<dbReference type="SUPFAM" id="SSF69796">
    <property type="entry name" value="Thymidylate synthase-complementing protein Thy1"/>
    <property type="match status" value="1"/>
</dbReference>
<dbReference type="NCBIfam" id="TIGR02170">
    <property type="entry name" value="thyX"/>
    <property type="match status" value="1"/>
</dbReference>
<keyword evidence="5 6" id="KW-0808">Transferase</keyword>
<evidence type="ECO:0000256" key="1">
    <source>
        <dbReference type="ARBA" id="ARBA00022603"/>
    </source>
</evidence>
<dbReference type="EMBL" id="JAAGMN010004194">
    <property type="protein sequence ID" value="NEE12655.1"/>
    <property type="molecule type" value="Genomic_DNA"/>
</dbReference>
<dbReference type="AlphaFoldDB" id="A0A6G3X4D9"/>
<keyword evidence="5" id="KW-0521">NADP</keyword>
<name>A0A6G3X4D9_9ACTN</name>
<dbReference type="PROSITE" id="PS51331">
    <property type="entry name" value="THYX"/>
    <property type="match status" value="1"/>
</dbReference>
<keyword evidence="1 5" id="KW-0489">Methyltransferase</keyword>
<proteinExistence type="inferred from homology"/>
<keyword evidence="2 5" id="KW-0285">Flavoprotein</keyword>
<evidence type="ECO:0000256" key="3">
    <source>
        <dbReference type="ARBA" id="ARBA00022727"/>
    </source>
</evidence>
<dbReference type="Gene3D" id="3.30.1360.170">
    <property type="match status" value="1"/>
</dbReference>
<comment type="similarity">
    <text evidence="5">Belongs to the thymidylate synthase ThyX family.</text>
</comment>
<feature type="binding site" description="in other chain" evidence="5">
    <location>
        <begin position="109"/>
        <end position="113"/>
    </location>
    <ligand>
        <name>dUMP</name>
        <dbReference type="ChEBI" id="CHEBI:246422"/>
        <note>ligand shared between dimeric partners</note>
    </ligand>
</feature>
<comment type="function">
    <text evidence="5">Catalyzes the reductive methylation of 2'-deoxyuridine-5'-monophosphate (dUMP) to 2'-deoxythymidine-5'-monophosphate (dTMP) while utilizing 5,10-methylenetetrahydrofolate (mTHF) as the methyl donor, and NADPH and FADH(2) as the reductant.</text>
</comment>
<comment type="cofactor">
    <cofactor evidence="5">
        <name>FAD</name>
        <dbReference type="ChEBI" id="CHEBI:57692"/>
    </cofactor>
    <text evidence="5">Binds 4 FAD per tetramer. Each FAD binding site is formed by three monomers.</text>
</comment>
<dbReference type="UniPathway" id="UPA00575"/>
<comment type="pathway">
    <text evidence="5">Pyrimidine metabolism; dTTP biosynthesis.</text>
</comment>
<accession>A0A6G3X4D9</accession>
<comment type="caution">
    <text evidence="6">The sequence shown here is derived from an EMBL/GenBank/DDBJ whole genome shotgun (WGS) entry which is preliminary data.</text>
</comment>
<evidence type="ECO:0000256" key="5">
    <source>
        <dbReference type="HAMAP-Rule" id="MF_01408"/>
    </source>
</evidence>
<dbReference type="GO" id="GO:0050797">
    <property type="term" value="F:thymidylate synthase (FAD) activity"/>
    <property type="evidence" value="ECO:0007669"/>
    <property type="project" value="UniProtKB-UniRule"/>
</dbReference>
<dbReference type="Pfam" id="PF02511">
    <property type="entry name" value="Thy1"/>
    <property type="match status" value="1"/>
</dbReference>
<dbReference type="GO" id="GO:0070402">
    <property type="term" value="F:NADPH binding"/>
    <property type="evidence" value="ECO:0007669"/>
    <property type="project" value="TreeGrafter"/>
</dbReference>
<reference evidence="6" key="1">
    <citation type="submission" date="2020-01" db="EMBL/GenBank/DDBJ databases">
        <title>Insect and environment-associated Actinomycetes.</title>
        <authorList>
            <person name="Currrie C."/>
            <person name="Chevrette M."/>
            <person name="Carlson C."/>
            <person name="Stubbendieck R."/>
            <person name="Wendt-Pienkowski E."/>
        </authorList>
    </citation>
    <scope>NUCLEOTIDE SEQUENCE</scope>
    <source>
        <strain evidence="6">SID7499</strain>
    </source>
</reference>
<evidence type="ECO:0000313" key="6">
    <source>
        <dbReference type="EMBL" id="NEE12655.1"/>
    </source>
</evidence>
<gene>
    <name evidence="5" type="primary">thyX</name>
    <name evidence="6" type="ORF">G3M58_40160</name>
</gene>
<dbReference type="GO" id="GO:0006231">
    <property type="term" value="P:dTMP biosynthetic process"/>
    <property type="evidence" value="ECO:0007669"/>
    <property type="project" value="UniProtKB-UniRule"/>
</dbReference>
<keyword evidence="4 5" id="KW-0274">FAD</keyword>
<dbReference type="InterPro" id="IPR036098">
    <property type="entry name" value="Thymidylate_synthase_ThyX_sf"/>
</dbReference>
<dbReference type="GO" id="GO:0006235">
    <property type="term" value="P:dTTP biosynthetic process"/>
    <property type="evidence" value="ECO:0007669"/>
    <property type="project" value="UniProtKB-UniRule"/>
</dbReference>
<evidence type="ECO:0000256" key="2">
    <source>
        <dbReference type="ARBA" id="ARBA00022630"/>
    </source>
</evidence>
<feature type="active site" description="Involved in ionization of N3 of dUMP, leading to its activation" evidence="5">
    <location>
        <position position="208"/>
    </location>
</feature>
<dbReference type="PANTHER" id="PTHR34934:SF1">
    <property type="entry name" value="FLAVIN-DEPENDENT THYMIDYLATE SYNTHASE"/>
    <property type="match status" value="1"/>
</dbReference>
<feature type="binding site" evidence="5">
    <location>
        <position position="109"/>
    </location>
    <ligand>
        <name>FAD</name>
        <dbReference type="ChEBI" id="CHEBI:57692"/>
        <note>ligand shared between neighboring subunits</note>
    </ligand>
</feature>
<comment type="catalytic activity">
    <reaction evidence="5">
        <text>dUMP + (6R)-5,10-methylene-5,6,7,8-tetrahydrofolate + NADPH + H(+) = dTMP + (6S)-5,6,7,8-tetrahydrofolate + NADP(+)</text>
        <dbReference type="Rhea" id="RHEA:29043"/>
        <dbReference type="ChEBI" id="CHEBI:15378"/>
        <dbReference type="ChEBI" id="CHEBI:15636"/>
        <dbReference type="ChEBI" id="CHEBI:57453"/>
        <dbReference type="ChEBI" id="CHEBI:57783"/>
        <dbReference type="ChEBI" id="CHEBI:58349"/>
        <dbReference type="ChEBI" id="CHEBI:63528"/>
        <dbReference type="ChEBI" id="CHEBI:246422"/>
        <dbReference type="EC" id="2.1.1.148"/>
    </reaction>
</comment>
<protein>
    <recommendedName>
        <fullName evidence="5">Flavin-dependent thymidylate synthase</fullName>
        <shortName evidence="5">FDTS</shortName>
        <ecNumber evidence="5">2.1.1.148</ecNumber>
    </recommendedName>
    <alternativeName>
        <fullName evidence="5">FAD-dependent thymidylate synthase</fullName>
    </alternativeName>
    <alternativeName>
        <fullName evidence="5">Thymidylate synthase ThyX</fullName>
        <shortName evidence="5">TS</shortName>
        <shortName evidence="5">TSase</shortName>
    </alternativeName>
</protein>
<evidence type="ECO:0000256" key="4">
    <source>
        <dbReference type="ARBA" id="ARBA00022827"/>
    </source>
</evidence>
<dbReference type="PANTHER" id="PTHR34934">
    <property type="entry name" value="FLAVIN-DEPENDENT THYMIDYLATE SYNTHASE"/>
    <property type="match status" value="1"/>
</dbReference>
<organism evidence="6">
    <name type="scientific">Streptomyces sp. SID7499</name>
    <dbReference type="NCBI Taxonomy" id="2706086"/>
    <lineage>
        <taxon>Bacteria</taxon>
        <taxon>Bacillati</taxon>
        <taxon>Actinomycetota</taxon>
        <taxon>Actinomycetes</taxon>
        <taxon>Kitasatosporales</taxon>
        <taxon>Streptomycetaceae</taxon>
        <taxon>Streptomyces</taxon>
    </lineage>
</organism>
<dbReference type="GO" id="GO:0050660">
    <property type="term" value="F:flavin adenine dinucleotide binding"/>
    <property type="evidence" value="ECO:0007669"/>
    <property type="project" value="UniProtKB-UniRule"/>
</dbReference>
<dbReference type="CDD" id="cd20175">
    <property type="entry name" value="ThyX"/>
    <property type="match status" value="1"/>
</dbReference>
<dbReference type="GO" id="GO:0032259">
    <property type="term" value="P:methylation"/>
    <property type="evidence" value="ECO:0007669"/>
    <property type="project" value="UniProtKB-KW"/>
</dbReference>
<feature type="binding site" evidence="5">
    <location>
        <begin position="197"/>
        <end position="199"/>
    </location>
    <ligand>
        <name>FAD</name>
        <dbReference type="ChEBI" id="CHEBI:57692"/>
        <note>ligand shared between neighboring subunits</note>
    </ligand>
</feature>
<sequence length="254" mass="29061">MTISPAIETAPDESTVFTPEIELRSEITVELVDHTASDLGVVRAARVSTAGEEAHREERGDDYIGGLIRYLMRSRHGSPFEHNSMTFLVHAPIFTIRHMMRHRMWSFNEESARYKDLKSVFYVPDRERALKQIGKPGHYQYVPGDEQDYDLVSTATSEAYRAAFREYQRMLDAGIARELARVVLPVATYSTVYATCNARSLMHFLGLRTNRADAAYVSHPQREIEVVAEQMEEQFARLMPLTHEAFEKFGRVSP</sequence>
<dbReference type="GO" id="GO:0004799">
    <property type="term" value="F:thymidylate synthase activity"/>
    <property type="evidence" value="ECO:0007669"/>
    <property type="project" value="TreeGrafter"/>
</dbReference>
<feature type="binding site" evidence="5">
    <location>
        <position position="208"/>
    </location>
    <ligand>
        <name>dUMP</name>
        <dbReference type="ChEBI" id="CHEBI:246422"/>
        <note>ligand shared between dimeric partners</note>
    </ligand>
</feature>
<feature type="binding site" description="in other chain" evidence="5">
    <location>
        <position position="181"/>
    </location>
    <ligand>
        <name>dUMP</name>
        <dbReference type="ChEBI" id="CHEBI:246422"/>
        <note>ligand shared between dimeric partners</note>
    </ligand>
</feature>
<comment type="caution">
    <text evidence="5">Lacks conserved residue(s) required for the propagation of feature annotation.</text>
</comment>
<keyword evidence="3 5" id="KW-0545">Nucleotide biosynthesis</keyword>